<dbReference type="AlphaFoldDB" id="A0A1I0JRJ2"/>
<keyword evidence="2" id="KW-0444">Lipid biosynthesis</keyword>
<dbReference type="Proteomes" id="UP000181981">
    <property type="component" value="Unassembled WGS sequence"/>
</dbReference>
<dbReference type="PANTHER" id="PTHR11728:SF1">
    <property type="entry name" value="GLYCEROL-3-PHOSPHATE DEHYDROGENASE [NAD(+)] 2, CHLOROPLASTIC"/>
    <property type="match status" value="1"/>
</dbReference>
<gene>
    <name evidence="14" type="ORF">SAMN05444285_15012</name>
</gene>
<feature type="binding site" evidence="9">
    <location>
        <position position="153"/>
    </location>
    <ligand>
        <name>NAD(+)</name>
        <dbReference type="ChEBI" id="CHEBI:57540"/>
    </ligand>
</feature>
<dbReference type="GO" id="GO:0051287">
    <property type="term" value="F:NAD binding"/>
    <property type="evidence" value="ECO:0007669"/>
    <property type="project" value="InterPro"/>
</dbReference>
<dbReference type="PANTHER" id="PTHR11728">
    <property type="entry name" value="GLYCEROL-3-PHOSPHATE DEHYDROGENASE"/>
    <property type="match status" value="1"/>
</dbReference>
<feature type="binding site" evidence="8">
    <location>
        <begin position="268"/>
        <end position="269"/>
    </location>
    <ligand>
        <name>substrate</name>
    </ligand>
</feature>
<comment type="catalytic activity">
    <reaction evidence="11">
        <text>sn-glycerol 3-phosphate + NADP(+) = dihydroxyacetone phosphate + NADPH + H(+)</text>
        <dbReference type="Rhea" id="RHEA:11096"/>
        <dbReference type="ChEBI" id="CHEBI:15378"/>
        <dbReference type="ChEBI" id="CHEBI:57597"/>
        <dbReference type="ChEBI" id="CHEBI:57642"/>
        <dbReference type="ChEBI" id="CHEBI:57783"/>
        <dbReference type="ChEBI" id="CHEBI:58349"/>
        <dbReference type="EC" id="1.1.1.94"/>
    </reaction>
</comment>
<dbReference type="EMBL" id="FOHT01000050">
    <property type="protein sequence ID" value="SEU12485.1"/>
    <property type="molecule type" value="Genomic_DNA"/>
</dbReference>
<dbReference type="InterPro" id="IPR006109">
    <property type="entry name" value="G3P_DH_NAD-dep_C"/>
</dbReference>
<dbReference type="InterPro" id="IPR006168">
    <property type="entry name" value="G3P_DH_NAD-dep"/>
</dbReference>
<evidence type="ECO:0000313" key="14">
    <source>
        <dbReference type="EMBL" id="SEU12485.1"/>
    </source>
</evidence>
<evidence type="ECO:0000256" key="4">
    <source>
        <dbReference type="ARBA" id="ARBA00023098"/>
    </source>
</evidence>
<evidence type="ECO:0000256" key="8">
    <source>
        <dbReference type="PIRSR" id="PIRSR000114-2"/>
    </source>
</evidence>
<proteinExistence type="inferred from homology"/>
<dbReference type="InterPro" id="IPR011128">
    <property type="entry name" value="G3P_DH_NAD-dep_N"/>
</dbReference>
<feature type="binding site" evidence="9">
    <location>
        <position position="98"/>
    </location>
    <ligand>
        <name>NAD(+)</name>
        <dbReference type="ChEBI" id="CHEBI:57540"/>
    </ligand>
</feature>
<evidence type="ECO:0000256" key="5">
    <source>
        <dbReference type="ARBA" id="ARBA00023209"/>
    </source>
</evidence>
<dbReference type="Pfam" id="PF07479">
    <property type="entry name" value="NAD_Gly3P_dh_C"/>
    <property type="match status" value="1"/>
</dbReference>
<feature type="domain" description="Glycerol-3-phosphate dehydrogenase NAD-dependent N-terminal" evidence="12">
    <location>
        <begin position="17"/>
        <end position="173"/>
    </location>
</feature>
<keyword evidence="4" id="KW-0443">Lipid metabolism</keyword>
<dbReference type="GO" id="GO:0005975">
    <property type="term" value="P:carbohydrate metabolic process"/>
    <property type="evidence" value="ECO:0007669"/>
    <property type="project" value="InterPro"/>
</dbReference>
<feature type="active site" description="Proton acceptor" evidence="7">
    <location>
        <position position="204"/>
    </location>
</feature>
<evidence type="ECO:0000256" key="1">
    <source>
        <dbReference type="ARBA" id="ARBA00011009"/>
    </source>
</evidence>
<dbReference type="NCBIfam" id="NF000942">
    <property type="entry name" value="PRK00094.1-4"/>
    <property type="match status" value="1"/>
</dbReference>
<evidence type="ECO:0000313" key="15">
    <source>
        <dbReference type="Proteomes" id="UP000181981"/>
    </source>
</evidence>
<feature type="binding site" evidence="8">
    <location>
        <position position="119"/>
    </location>
    <ligand>
        <name>substrate</name>
    </ligand>
</feature>
<evidence type="ECO:0000256" key="3">
    <source>
        <dbReference type="ARBA" id="ARBA00023002"/>
    </source>
</evidence>
<comment type="similarity">
    <text evidence="1 10">Belongs to the NAD-dependent glycerol-3-phosphate dehydrogenase family.</text>
</comment>
<dbReference type="InterPro" id="IPR008927">
    <property type="entry name" value="6-PGluconate_DH-like_C_sf"/>
</dbReference>
<evidence type="ECO:0000256" key="6">
    <source>
        <dbReference type="ARBA" id="ARBA00023264"/>
    </source>
</evidence>
<dbReference type="Pfam" id="PF01210">
    <property type="entry name" value="NAD_Gly3P_dh_N"/>
    <property type="match status" value="1"/>
</dbReference>
<dbReference type="PROSITE" id="PS00957">
    <property type="entry name" value="NAD_G3PDH"/>
    <property type="match status" value="1"/>
</dbReference>
<dbReference type="InterPro" id="IPR036291">
    <property type="entry name" value="NAD(P)-bd_dom_sf"/>
</dbReference>
<dbReference type="SUPFAM" id="SSF51735">
    <property type="entry name" value="NAD(P)-binding Rossmann-fold domains"/>
    <property type="match status" value="1"/>
</dbReference>
<dbReference type="PRINTS" id="PR00077">
    <property type="entry name" value="GPDHDRGNASE"/>
</dbReference>
<dbReference type="Gene3D" id="1.10.1040.10">
    <property type="entry name" value="N-(1-d-carboxylethyl)-l-norvaline Dehydrogenase, domain 2"/>
    <property type="match status" value="1"/>
</dbReference>
<dbReference type="Gene3D" id="3.40.50.720">
    <property type="entry name" value="NAD(P)-binding Rossmann-like Domain"/>
    <property type="match status" value="1"/>
</dbReference>
<evidence type="ECO:0000259" key="13">
    <source>
        <dbReference type="Pfam" id="PF07479"/>
    </source>
</evidence>
<keyword evidence="3 10" id="KW-0560">Oxidoreductase</keyword>
<dbReference type="NCBIfam" id="NF000940">
    <property type="entry name" value="PRK00094.1-2"/>
    <property type="match status" value="1"/>
</dbReference>
<dbReference type="GO" id="GO:0008654">
    <property type="term" value="P:phospholipid biosynthetic process"/>
    <property type="evidence" value="ECO:0007669"/>
    <property type="project" value="UniProtKB-KW"/>
</dbReference>
<evidence type="ECO:0000256" key="10">
    <source>
        <dbReference type="RuleBase" id="RU000437"/>
    </source>
</evidence>
<accession>A0A1I0JRJ2</accession>
<reference evidence="14 15" key="1">
    <citation type="submission" date="2016-10" db="EMBL/GenBank/DDBJ databases">
        <authorList>
            <person name="de Groot N.N."/>
        </authorList>
    </citation>
    <scope>NUCLEOTIDE SEQUENCE [LARGE SCALE GENOMIC DNA]</scope>
    <source>
        <strain evidence="14 15">DSM 25947</strain>
    </source>
</reference>
<dbReference type="EC" id="1.1.1.94" evidence="11"/>
<keyword evidence="5" id="KW-0594">Phospholipid biosynthesis</keyword>
<dbReference type="GO" id="GO:0141153">
    <property type="term" value="F:glycerol-3-phosphate dehydrogenase (NADP+) activity"/>
    <property type="evidence" value="ECO:0007669"/>
    <property type="project" value="RHEA"/>
</dbReference>
<protein>
    <recommendedName>
        <fullName evidence="11">Glycerol-3-phosphate dehydrogenase</fullName>
        <ecNumber evidence="11">1.1.1.94</ecNumber>
    </recommendedName>
</protein>
<dbReference type="GO" id="GO:0046168">
    <property type="term" value="P:glycerol-3-phosphate catabolic process"/>
    <property type="evidence" value="ECO:0007669"/>
    <property type="project" value="InterPro"/>
</dbReference>
<evidence type="ECO:0000259" key="12">
    <source>
        <dbReference type="Pfam" id="PF01210"/>
    </source>
</evidence>
<organism evidence="14 15">
    <name type="scientific">Draconibacterium orientale</name>
    <dbReference type="NCBI Taxonomy" id="1168034"/>
    <lineage>
        <taxon>Bacteria</taxon>
        <taxon>Pseudomonadati</taxon>
        <taxon>Bacteroidota</taxon>
        <taxon>Bacteroidia</taxon>
        <taxon>Marinilabiliales</taxon>
        <taxon>Prolixibacteraceae</taxon>
        <taxon>Draconibacterium</taxon>
    </lineage>
</organism>
<feature type="domain" description="Glycerol-3-phosphate dehydrogenase NAD-dependent C-terminal" evidence="13">
    <location>
        <begin position="193"/>
        <end position="333"/>
    </location>
</feature>
<evidence type="ECO:0000256" key="11">
    <source>
        <dbReference type="RuleBase" id="RU000439"/>
    </source>
</evidence>
<dbReference type="InterPro" id="IPR013328">
    <property type="entry name" value="6PGD_dom2"/>
</dbReference>
<keyword evidence="9 10" id="KW-0520">NAD</keyword>
<dbReference type="GO" id="GO:0005829">
    <property type="term" value="C:cytosol"/>
    <property type="evidence" value="ECO:0007669"/>
    <property type="project" value="TreeGrafter"/>
</dbReference>
<feature type="binding site" evidence="9">
    <location>
        <position position="268"/>
    </location>
    <ligand>
        <name>NAD(+)</name>
        <dbReference type="ChEBI" id="CHEBI:57540"/>
    </ligand>
</feature>
<dbReference type="SUPFAM" id="SSF48179">
    <property type="entry name" value="6-phosphogluconate dehydrogenase C-terminal domain-like"/>
    <property type="match status" value="1"/>
</dbReference>
<keyword evidence="6" id="KW-1208">Phospholipid metabolism</keyword>
<sequence length="341" mass="38373">MYICTLFITEMNLKTDKVGIIGSGSWATALAKILLENVNEINWYFRKQSTIETFKKNKHNPRYLHEVEFDTSKINFCDDINCVINQSDILIVAVPSAFLPTVLADVKDLSGKYILSGVKGIVTEENLLVAEYLQKYFNVDHDMIGVLAGPCHAEEVAREKLSYLTVACTTEEKAMKFTQLIECDYIYTSASDDIWGTEYSAVLKNIIAIAAGIAHGQRFGDNFHAVLVSRAIQEIKRFVDQVHPIDRDIKAPAYLGDLMVTAYSQFSRNRTFGSMIGKGYSVKAAQLELNMVAEGYYASKSIHQINKKHQVDMPICEAVYQILYDKVPPHKVFAELTPKLC</sequence>
<evidence type="ECO:0000256" key="9">
    <source>
        <dbReference type="PIRSR" id="PIRSR000114-3"/>
    </source>
</evidence>
<evidence type="ECO:0000256" key="2">
    <source>
        <dbReference type="ARBA" id="ARBA00022516"/>
    </source>
</evidence>
<evidence type="ECO:0000256" key="7">
    <source>
        <dbReference type="PIRSR" id="PIRSR000114-1"/>
    </source>
</evidence>
<name>A0A1I0JRJ2_9BACT</name>
<dbReference type="PIRSF" id="PIRSF000114">
    <property type="entry name" value="Glycerol-3-P_dh"/>
    <property type="match status" value="1"/>
</dbReference>